<dbReference type="OrthoDB" id="775260at2759"/>
<keyword evidence="2 5" id="KW-0808">Transferase</keyword>
<reference evidence="10" key="1">
    <citation type="journal article" date="2012" name="G3 (Bethesda)">
        <title>Pichia sorbitophila, an interspecies yeast hybrid reveals early steps of genome resolution following polyploidization.</title>
        <authorList>
            <person name="Leh Louis V."/>
            <person name="Despons L."/>
            <person name="Friedrich A."/>
            <person name="Martin T."/>
            <person name="Durrens P."/>
            <person name="Casaregola S."/>
            <person name="Neuveglise C."/>
            <person name="Fairhead C."/>
            <person name="Marck C."/>
            <person name="Cruz J.A."/>
            <person name="Straub M.L."/>
            <person name="Kugler V."/>
            <person name="Sacerdot C."/>
            <person name="Uzunov Z."/>
            <person name="Thierry A."/>
            <person name="Weiss S."/>
            <person name="Bleykasten C."/>
            <person name="De Montigny J."/>
            <person name="Jacques N."/>
            <person name="Jung P."/>
            <person name="Lemaire M."/>
            <person name="Mallet S."/>
            <person name="Morel G."/>
            <person name="Richard G.F."/>
            <person name="Sarkar A."/>
            <person name="Savel G."/>
            <person name="Schacherer J."/>
            <person name="Seret M.L."/>
            <person name="Talla E."/>
            <person name="Samson G."/>
            <person name="Jubin C."/>
            <person name="Poulain J."/>
            <person name="Vacherie B."/>
            <person name="Barbe V."/>
            <person name="Pelletier E."/>
            <person name="Sherman D.J."/>
            <person name="Westhof E."/>
            <person name="Weissenbach J."/>
            <person name="Baret P.V."/>
            <person name="Wincker P."/>
            <person name="Gaillardin C."/>
            <person name="Dujon B."/>
            <person name="Souciet J.L."/>
        </authorList>
    </citation>
    <scope>NUCLEOTIDE SEQUENCE [LARGE SCALE GENOMIC DNA]</scope>
    <source>
        <strain evidence="10">CBS 270.75 / DBVPG 7215 / KCTC 17166 / NRRL Y-17582</strain>
    </source>
</reference>
<organism evidence="9 10">
    <name type="scientific">Eremothecium cymbalariae (strain CBS 270.75 / DBVPG 7215 / KCTC 17166 / NRRL Y-17582)</name>
    <name type="common">Yeast</name>
    <dbReference type="NCBI Taxonomy" id="931890"/>
    <lineage>
        <taxon>Eukaryota</taxon>
        <taxon>Fungi</taxon>
        <taxon>Dikarya</taxon>
        <taxon>Ascomycota</taxon>
        <taxon>Saccharomycotina</taxon>
        <taxon>Saccharomycetes</taxon>
        <taxon>Saccharomycetales</taxon>
        <taxon>Saccharomycetaceae</taxon>
        <taxon>Eremothecium</taxon>
    </lineage>
</organism>
<dbReference type="GO" id="GO:0005524">
    <property type="term" value="F:ATP binding"/>
    <property type="evidence" value="ECO:0007669"/>
    <property type="project" value="UniProtKB-UniRule"/>
</dbReference>
<dbReference type="FunCoup" id="G8JVD4">
    <property type="interactions" value="924"/>
</dbReference>
<keyword evidence="5 6" id="KW-0819">tRNA processing</keyword>
<dbReference type="PANTHER" id="PTHR11088">
    <property type="entry name" value="TRNA DIMETHYLALLYLTRANSFERASE"/>
    <property type="match status" value="1"/>
</dbReference>
<gene>
    <name evidence="9" type="ordered locus">Ecym_6231</name>
</gene>
<keyword evidence="5" id="KW-0963">Cytoplasm</keyword>
<dbReference type="STRING" id="931890.G8JVD4"/>
<dbReference type="PIRSF" id="PIRSF039110">
    <property type="entry name" value="IPP_transferase"/>
    <property type="match status" value="1"/>
</dbReference>
<dbReference type="InParanoid" id="G8JVD4"/>
<feature type="transmembrane region" description="Helical" evidence="8">
    <location>
        <begin position="6"/>
        <end position="26"/>
    </location>
</feature>
<dbReference type="SUPFAM" id="SSF52540">
    <property type="entry name" value="P-loop containing nucleoside triphosphate hydrolases"/>
    <property type="match status" value="1"/>
</dbReference>
<dbReference type="EC" id="2.5.1.75" evidence="5 6"/>
<protein>
    <recommendedName>
        <fullName evidence="5 6">tRNA dimethylallyltransferase</fullName>
        <ecNumber evidence="5 6">2.5.1.75</ecNumber>
    </recommendedName>
</protein>
<dbReference type="GeneID" id="11468984"/>
<dbReference type="EMBL" id="CP002502">
    <property type="protein sequence ID" value="AET40613.1"/>
    <property type="molecule type" value="Genomic_DNA"/>
</dbReference>
<dbReference type="OMA" id="VPHYLID"/>
<comment type="similarity">
    <text evidence="1 5 7">Belongs to the IPP transferase family.</text>
</comment>
<name>G8JVD4_ERECY</name>
<accession>G8JVD4</accession>
<evidence type="ECO:0000256" key="1">
    <source>
        <dbReference type="ARBA" id="ARBA00005842"/>
    </source>
</evidence>
<dbReference type="GO" id="GO:0052381">
    <property type="term" value="F:tRNA dimethylallyltransferase activity"/>
    <property type="evidence" value="ECO:0007669"/>
    <property type="project" value="UniProtKB-UniRule"/>
</dbReference>
<keyword evidence="4 5" id="KW-0067">ATP-binding</keyword>
<dbReference type="HAMAP" id="MF_00185">
    <property type="entry name" value="IPP_trans"/>
    <property type="match status" value="1"/>
</dbReference>
<evidence type="ECO:0000256" key="7">
    <source>
        <dbReference type="RuleBase" id="RU003785"/>
    </source>
</evidence>
<evidence type="ECO:0000256" key="6">
    <source>
        <dbReference type="RuleBase" id="RU003783"/>
    </source>
</evidence>
<dbReference type="HOGENOM" id="CLU_032616_2_3_1"/>
<dbReference type="Pfam" id="PF01715">
    <property type="entry name" value="IPPT"/>
    <property type="match status" value="1"/>
</dbReference>
<dbReference type="GO" id="GO:0000049">
    <property type="term" value="F:tRNA binding"/>
    <property type="evidence" value="ECO:0007669"/>
    <property type="project" value="EnsemblFungi"/>
</dbReference>
<dbReference type="Proteomes" id="UP000006790">
    <property type="component" value="Chromosome 6"/>
</dbReference>
<proteinExistence type="inferred from homology"/>
<dbReference type="InterPro" id="IPR039657">
    <property type="entry name" value="Dimethylallyltransferase"/>
</dbReference>
<comment type="function">
    <text evidence="5">Catalyzes the transfer of a dimethylallyl group onto the adenine at position 37.</text>
</comment>
<evidence type="ECO:0000313" key="9">
    <source>
        <dbReference type="EMBL" id="AET40613.1"/>
    </source>
</evidence>
<dbReference type="Gene3D" id="3.40.50.300">
    <property type="entry name" value="P-loop containing nucleotide triphosphate hydrolases"/>
    <property type="match status" value="1"/>
</dbReference>
<dbReference type="Gene3D" id="1.10.20.140">
    <property type="match status" value="1"/>
</dbReference>
<evidence type="ECO:0000256" key="3">
    <source>
        <dbReference type="ARBA" id="ARBA00022741"/>
    </source>
</evidence>
<dbReference type="eggNOG" id="KOG1384">
    <property type="taxonomic scope" value="Eukaryota"/>
</dbReference>
<dbReference type="InterPro" id="IPR030666">
    <property type="entry name" value="IPP_transferase_euk"/>
</dbReference>
<dbReference type="InterPro" id="IPR018022">
    <property type="entry name" value="IPT"/>
</dbReference>
<evidence type="ECO:0000256" key="5">
    <source>
        <dbReference type="PIRNR" id="PIRNR039110"/>
    </source>
</evidence>
<dbReference type="InterPro" id="IPR027417">
    <property type="entry name" value="P-loop_NTPase"/>
</dbReference>
<dbReference type="GO" id="GO:0006400">
    <property type="term" value="P:tRNA modification"/>
    <property type="evidence" value="ECO:0007669"/>
    <property type="project" value="EnsemblFungi"/>
</dbReference>
<evidence type="ECO:0000256" key="2">
    <source>
        <dbReference type="ARBA" id="ARBA00022679"/>
    </source>
</evidence>
<dbReference type="GO" id="GO:0005730">
    <property type="term" value="C:nucleolus"/>
    <property type="evidence" value="ECO:0007669"/>
    <property type="project" value="EnsemblFungi"/>
</dbReference>
<dbReference type="NCBIfam" id="TIGR00174">
    <property type="entry name" value="miaA"/>
    <property type="match status" value="1"/>
</dbReference>
<evidence type="ECO:0000256" key="8">
    <source>
        <dbReference type="SAM" id="Phobius"/>
    </source>
</evidence>
<dbReference type="GO" id="GO:0005739">
    <property type="term" value="C:mitochondrion"/>
    <property type="evidence" value="ECO:0007669"/>
    <property type="project" value="EnsemblFungi"/>
</dbReference>
<evidence type="ECO:0000313" key="10">
    <source>
        <dbReference type="Proteomes" id="UP000006790"/>
    </source>
</evidence>
<dbReference type="PANTHER" id="PTHR11088:SF89">
    <property type="entry name" value="TRNA DIMETHYLALLYLTRANSFERASE"/>
    <property type="match status" value="1"/>
</dbReference>
<keyword evidence="3 5" id="KW-0547">Nucleotide-binding</keyword>
<keyword evidence="8" id="KW-0812">Transmembrane</keyword>
<comment type="catalytic activity">
    <reaction evidence="5 6">
        <text>adenosine(37) in tRNA + dimethylallyl diphosphate = N(6)-dimethylallyladenosine(37) in tRNA + diphosphate</text>
        <dbReference type="Rhea" id="RHEA:26482"/>
        <dbReference type="Rhea" id="RHEA-COMP:10162"/>
        <dbReference type="Rhea" id="RHEA-COMP:10375"/>
        <dbReference type="ChEBI" id="CHEBI:33019"/>
        <dbReference type="ChEBI" id="CHEBI:57623"/>
        <dbReference type="ChEBI" id="CHEBI:74411"/>
        <dbReference type="ChEBI" id="CHEBI:74415"/>
        <dbReference type="EC" id="2.5.1.75"/>
    </reaction>
</comment>
<evidence type="ECO:0000256" key="4">
    <source>
        <dbReference type="ARBA" id="ARBA00022840"/>
    </source>
</evidence>
<keyword evidence="8" id="KW-0472">Membrane</keyword>
<dbReference type="Gene3D" id="3.30.160.60">
    <property type="entry name" value="Classic Zinc Finger"/>
    <property type="match status" value="1"/>
</dbReference>
<keyword evidence="10" id="KW-1185">Reference proteome</keyword>
<dbReference type="AlphaFoldDB" id="G8JVD4"/>
<dbReference type="KEGG" id="erc:Ecym_6231"/>
<dbReference type="GO" id="GO:0005829">
    <property type="term" value="C:cytosol"/>
    <property type="evidence" value="ECO:0007669"/>
    <property type="project" value="EnsemblFungi"/>
</dbReference>
<dbReference type="RefSeq" id="XP_003647430.1">
    <property type="nucleotide sequence ID" value="XM_003647382.1"/>
</dbReference>
<sequence>MPFIYMYIYVYICIYIYLSGCMCTHINGTRMFKRMYSQIHKPKVIVIAGTTGVGKSQLSIQLAKRFNGEVINSDSMQVYRGLPIITNKHPFANREGIAHHVMDHVDWKEEYYLHRFEDECLKSIKEIHSRGKIPIIVGGTHYYLQILFAKRVLIGGRVPSEKEKRILESKDRRELYEALRNVDLSIANKYHPNDTRRVRRMLEIYYTSGVKPSDAFSNQRKELKFDALFLWVYSRPEELEGRLDDRVDQMLEQGGIEEIKSLHTFYRMSKFTQEQLENGIWQVIGFKEFLPWLEGNAEQHGGMSFQECADKMKLRTRQYAKRQIKWIRKMLVPDLNGNIYILDATKLDEWEATVSRRAINITESFLENNIITNERFVPHGLEFLISQPTDTSSPKNDGEWHHYRCDICRDKDQQPLIAIGKRNWELHLTSRRHRYNLNKDKKKMTTSDR</sequence>
<keyword evidence="8" id="KW-1133">Transmembrane helix</keyword>